<keyword evidence="11" id="KW-1185">Reference proteome</keyword>
<evidence type="ECO:0000256" key="3">
    <source>
        <dbReference type="ARBA" id="ARBA00022722"/>
    </source>
</evidence>
<dbReference type="GO" id="GO:0090729">
    <property type="term" value="F:toxin activity"/>
    <property type="evidence" value="ECO:0007669"/>
    <property type="project" value="UniProtKB-KW"/>
</dbReference>
<dbReference type="SUPFAM" id="SSF88723">
    <property type="entry name" value="PIN domain-like"/>
    <property type="match status" value="1"/>
</dbReference>
<dbReference type="EMBL" id="QJJM01000012">
    <property type="protein sequence ID" value="PXW71599.1"/>
    <property type="molecule type" value="Genomic_DNA"/>
</dbReference>
<keyword evidence="6 8" id="KW-0460">Magnesium</keyword>
<dbReference type="HAMAP" id="MF_00265">
    <property type="entry name" value="VapC_Nob1"/>
    <property type="match status" value="1"/>
</dbReference>
<dbReference type="GO" id="GO:0000287">
    <property type="term" value="F:magnesium ion binding"/>
    <property type="evidence" value="ECO:0007669"/>
    <property type="project" value="UniProtKB-UniRule"/>
</dbReference>
<evidence type="ECO:0000256" key="8">
    <source>
        <dbReference type="HAMAP-Rule" id="MF_00265"/>
    </source>
</evidence>
<comment type="cofactor">
    <cofactor evidence="1 8">
        <name>Mg(2+)</name>
        <dbReference type="ChEBI" id="CHEBI:18420"/>
    </cofactor>
</comment>
<keyword evidence="8" id="KW-0800">Toxin</keyword>
<feature type="domain" description="PIN" evidence="9">
    <location>
        <begin position="2"/>
        <end position="118"/>
    </location>
</feature>
<keyword evidence="2 8" id="KW-1277">Toxin-antitoxin system</keyword>
<evidence type="ECO:0000313" key="11">
    <source>
        <dbReference type="Proteomes" id="UP000248014"/>
    </source>
</evidence>
<evidence type="ECO:0000256" key="7">
    <source>
        <dbReference type="ARBA" id="ARBA00038093"/>
    </source>
</evidence>
<keyword evidence="3 8" id="KW-0540">Nuclease</keyword>
<evidence type="ECO:0000256" key="1">
    <source>
        <dbReference type="ARBA" id="ARBA00001946"/>
    </source>
</evidence>
<dbReference type="InterPro" id="IPR029060">
    <property type="entry name" value="PIN-like_dom_sf"/>
</dbReference>
<dbReference type="EC" id="3.1.-.-" evidence="8"/>
<organism evidence="10 11">
    <name type="scientific">Blastomonas natatoria</name>
    <dbReference type="NCBI Taxonomy" id="34015"/>
    <lineage>
        <taxon>Bacteria</taxon>
        <taxon>Pseudomonadati</taxon>
        <taxon>Pseudomonadota</taxon>
        <taxon>Alphaproteobacteria</taxon>
        <taxon>Sphingomonadales</taxon>
        <taxon>Sphingomonadaceae</taxon>
        <taxon>Blastomonas</taxon>
    </lineage>
</organism>
<evidence type="ECO:0000256" key="6">
    <source>
        <dbReference type="ARBA" id="ARBA00022842"/>
    </source>
</evidence>
<dbReference type="PANTHER" id="PTHR33653">
    <property type="entry name" value="RIBONUCLEASE VAPC2"/>
    <property type="match status" value="1"/>
</dbReference>
<evidence type="ECO:0000313" key="10">
    <source>
        <dbReference type="EMBL" id="PXW71599.1"/>
    </source>
</evidence>
<dbReference type="GO" id="GO:0004540">
    <property type="term" value="F:RNA nuclease activity"/>
    <property type="evidence" value="ECO:0007669"/>
    <property type="project" value="InterPro"/>
</dbReference>
<keyword evidence="4 8" id="KW-0479">Metal-binding</keyword>
<dbReference type="InterPro" id="IPR050556">
    <property type="entry name" value="Type_II_TA_system_RNase"/>
</dbReference>
<gene>
    <name evidence="8" type="primary">vapC</name>
    <name evidence="10" type="ORF">C7451_11243</name>
</gene>
<reference evidence="10 11" key="1">
    <citation type="submission" date="2018-05" db="EMBL/GenBank/DDBJ databases">
        <title>Genomic Encyclopedia of Type Strains, Phase IV (KMG-IV): sequencing the most valuable type-strain genomes for metagenomic binning, comparative biology and taxonomic classification.</title>
        <authorList>
            <person name="Goeker M."/>
        </authorList>
    </citation>
    <scope>NUCLEOTIDE SEQUENCE [LARGE SCALE GENOMIC DNA]</scope>
    <source>
        <strain evidence="10 11">DSM 3183</strain>
    </source>
</reference>
<evidence type="ECO:0000259" key="9">
    <source>
        <dbReference type="Pfam" id="PF01850"/>
    </source>
</evidence>
<dbReference type="Gene3D" id="3.40.50.1010">
    <property type="entry name" value="5'-nuclease"/>
    <property type="match status" value="1"/>
</dbReference>
<comment type="function">
    <text evidence="8">Toxic component of a toxin-antitoxin (TA) system. An RNase.</text>
</comment>
<keyword evidence="5 8" id="KW-0378">Hydrolase</keyword>
<feature type="binding site" evidence="8">
    <location>
        <position position="5"/>
    </location>
    <ligand>
        <name>Mg(2+)</name>
        <dbReference type="ChEBI" id="CHEBI:18420"/>
    </ligand>
</feature>
<evidence type="ECO:0000256" key="5">
    <source>
        <dbReference type="ARBA" id="ARBA00022801"/>
    </source>
</evidence>
<sequence length="134" mass="15011">MILVDTNVWSEMVSRNGEPGVIAWLAENDERLLLSVLVIAEIRAGFEKPGARSFRPRLERWLAQLETDYADRIVAFDRHDAHVFGQLAAQRTLGGNTLDAQIAAQAIVRNIAVATRNTADFAWTGVRLINPWQD</sequence>
<accession>A0A2V3UT94</accession>
<dbReference type="InterPro" id="IPR022907">
    <property type="entry name" value="VapC_family"/>
</dbReference>
<evidence type="ECO:0000256" key="2">
    <source>
        <dbReference type="ARBA" id="ARBA00022649"/>
    </source>
</evidence>
<dbReference type="OrthoDB" id="7188375at2"/>
<dbReference type="RefSeq" id="WP_110299738.1">
    <property type="nucleotide sequence ID" value="NZ_QJJM01000012.1"/>
</dbReference>
<dbReference type="InterPro" id="IPR002716">
    <property type="entry name" value="PIN_dom"/>
</dbReference>
<protein>
    <recommendedName>
        <fullName evidence="8">Ribonuclease VapC</fullName>
        <shortName evidence="8">RNase VapC</shortName>
        <ecNumber evidence="8">3.1.-.-</ecNumber>
    </recommendedName>
    <alternativeName>
        <fullName evidence="8">Toxin VapC</fullName>
    </alternativeName>
</protein>
<comment type="caution">
    <text evidence="10">The sequence shown here is derived from an EMBL/GenBank/DDBJ whole genome shotgun (WGS) entry which is preliminary data.</text>
</comment>
<dbReference type="Pfam" id="PF01850">
    <property type="entry name" value="PIN"/>
    <property type="match status" value="1"/>
</dbReference>
<dbReference type="GO" id="GO:0016787">
    <property type="term" value="F:hydrolase activity"/>
    <property type="evidence" value="ECO:0007669"/>
    <property type="project" value="UniProtKB-KW"/>
</dbReference>
<dbReference type="Proteomes" id="UP000248014">
    <property type="component" value="Unassembled WGS sequence"/>
</dbReference>
<evidence type="ECO:0000256" key="4">
    <source>
        <dbReference type="ARBA" id="ARBA00022723"/>
    </source>
</evidence>
<comment type="similarity">
    <text evidence="7 8">Belongs to the PINc/VapC protein family.</text>
</comment>
<dbReference type="PANTHER" id="PTHR33653:SF1">
    <property type="entry name" value="RIBONUCLEASE VAPC2"/>
    <property type="match status" value="1"/>
</dbReference>
<name>A0A2V3UT94_9SPHN</name>
<proteinExistence type="inferred from homology"/>
<dbReference type="AlphaFoldDB" id="A0A2V3UT94"/>
<feature type="binding site" evidence="8">
    <location>
        <position position="99"/>
    </location>
    <ligand>
        <name>Mg(2+)</name>
        <dbReference type="ChEBI" id="CHEBI:18420"/>
    </ligand>
</feature>